<accession>A0A1B6C117</accession>
<dbReference type="PROSITE" id="PS00598">
    <property type="entry name" value="CHROMO_1"/>
    <property type="match status" value="1"/>
</dbReference>
<comment type="subcellular location">
    <subcellularLocation>
        <location evidence="1">Nucleus</location>
    </subcellularLocation>
</comment>
<dbReference type="InterPro" id="IPR016197">
    <property type="entry name" value="Chromo-like_dom_sf"/>
</dbReference>
<keyword evidence="2" id="KW-0539">Nucleus</keyword>
<name>A0A1B6C117_9HEMI</name>
<dbReference type="InterPro" id="IPR023780">
    <property type="entry name" value="Chromo_domain"/>
</dbReference>
<dbReference type="Gene3D" id="2.40.50.40">
    <property type="match status" value="1"/>
</dbReference>
<feature type="non-terminal residue" evidence="5">
    <location>
        <position position="102"/>
    </location>
</feature>
<organism evidence="5">
    <name type="scientific">Clastoptera arizonana</name>
    <name type="common">Arizona spittle bug</name>
    <dbReference type="NCBI Taxonomy" id="38151"/>
    <lineage>
        <taxon>Eukaryota</taxon>
        <taxon>Metazoa</taxon>
        <taxon>Ecdysozoa</taxon>
        <taxon>Arthropoda</taxon>
        <taxon>Hexapoda</taxon>
        <taxon>Insecta</taxon>
        <taxon>Pterygota</taxon>
        <taxon>Neoptera</taxon>
        <taxon>Paraneoptera</taxon>
        <taxon>Hemiptera</taxon>
        <taxon>Auchenorrhyncha</taxon>
        <taxon>Cercopoidea</taxon>
        <taxon>Clastopteridae</taxon>
        <taxon>Clastoptera</taxon>
    </lineage>
</organism>
<feature type="non-terminal residue" evidence="5">
    <location>
        <position position="1"/>
    </location>
</feature>
<proteinExistence type="predicted"/>
<dbReference type="InterPro" id="IPR000953">
    <property type="entry name" value="Chromo/chromo_shadow_dom"/>
</dbReference>
<evidence type="ECO:0000259" key="4">
    <source>
        <dbReference type="PROSITE" id="PS50013"/>
    </source>
</evidence>
<dbReference type="PROSITE" id="PS50013">
    <property type="entry name" value="CHROMO_2"/>
    <property type="match status" value="1"/>
</dbReference>
<feature type="compositionally biased region" description="Basic and acidic residues" evidence="3">
    <location>
        <begin position="79"/>
        <end position="95"/>
    </location>
</feature>
<sequence length="102" mass="12180">EKDDKSQYEVEKIVDVHFKKNGGREFLIRWKNYKPKDDTWEPEEHLECQELISDFMKTVDPKSEEEKNNVINKKGKHPTSKEVKKNIKTDSNEKDNVDEEDE</sequence>
<dbReference type="PRINTS" id="PR00504">
    <property type="entry name" value="CHROMODOMAIN"/>
</dbReference>
<feature type="domain" description="Chromo" evidence="4">
    <location>
        <begin position="8"/>
        <end position="67"/>
    </location>
</feature>
<evidence type="ECO:0000256" key="2">
    <source>
        <dbReference type="ARBA" id="ARBA00023242"/>
    </source>
</evidence>
<gene>
    <name evidence="5" type="ORF">g.33908</name>
</gene>
<dbReference type="AlphaFoldDB" id="A0A1B6C117"/>
<feature type="compositionally biased region" description="Basic and acidic residues" evidence="3">
    <location>
        <begin position="59"/>
        <end position="68"/>
    </location>
</feature>
<dbReference type="PANTHER" id="PTHR22812">
    <property type="entry name" value="CHROMOBOX PROTEIN"/>
    <property type="match status" value="1"/>
</dbReference>
<dbReference type="GO" id="GO:0005694">
    <property type="term" value="C:chromosome"/>
    <property type="evidence" value="ECO:0007669"/>
    <property type="project" value="UniProtKB-ARBA"/>
</dbReference>
<dbReference type="SMART" id="SM00298">
    <property type="entry name" value="CHROMO"/>
    <property type="match status" value="1"/>
</dbReference>
<evidence type="ECO:0000313" key="5">
    <source>
        <dbReference type="EMBL" id="JAS07196.1"/>
    </source>
</evidence>
<dbReference type="GO" id="GO:0005634">
    <property type="term" value="C:nucleus"/>
    <property type="evidence" value="ECO:0007669"/>
    <property type="project" value="UniProtKB-SubCell"/>
</dbReference>
<dbReference type="InterPro" id="IPR051219">
    <property type="entry name" value="Heterochromatin_chromo-domain"/>
</dbReference>
<protein>
    <recommendedName>
        <fullName evidence="4">Chromo domain-containing protein</fullName>
    </recommendedName>
</protein>
<dbReference type="InterPro" id="IPR017984">
    <property type="entry name" value="Chromo_dom_subgr"/>
</dbReference>
<evidence type="ECO:0000256" key="3">
    <source>
        <dbReference type="SAM" id="MobiDB-lite"/>
    </source>
</evidence>
<dbReference type="SUPFAM" id="SSF54160">
    <property type="entry name" value="Chromo domain-like"/>
    <property type="match status" value="1"/>
</dbReference>
<feature type="region of interest" description="Disordered" evidence="3">
    <location>
        <begin position="59"/>
        <end position="102"/>
    </location>
</feature>
<dbReference type="EMBL" id="GEDC01030102">
    <property type="protein sequence ID" value="JAS07196.1"/>
    <property type="molecule type" value="Transcribed_RNA"/>
</dbReference>
<evidence type="ECO:0000256" key="1">
    <source>
        <dbReference type="ARBA" id="ARBA00004123"/>
    </source>
</evidence>
<dbReference type="Pfam" id="PF00385">
    <property type="entry name" value="Chromo"/>
    <property type="match status" value="1"/>
</dbReference>
<dbReference type="CDD" id="cd00024">
    <property type="entry name" value="CD_CSD"/>
    <property type="match status" value="1"/>
</dbReference>
<reference evidence="5" key="1">
    <citation type="submission" date="2015-12" db="EMBL/GenBank/DDBJ databases">
        <title>De novo transcriptome assembly of four potential Pierce s Disease insect vectors from Arizona vineyards.</title>
        <authorList>
            <person name="Tassone E.E."/>
        </authorList>
    </citation>
    <scope>NUCLEOTIDE SEQUENCE</scope>
</reference>
<dbReference type="InterPro" id="IPR023779">
    <property type="entry name" value="Chromodomain_CS"/>
</dbReference>